<dbReference type="Proteomes" id="UP001451606">
    <property type="component" value="Chromosome"/>
</dbReference>
<sequence length="49" mass="5263">MLVAAFGILLGGVGLFCGLSFILLFIGGYTRLHKEKCENPKSFGNNMNA</sequence>
<evidence type="ECO:0000256" key="1">
    <source>
        <dbReference type="SAM" id="Phobius"/>
    </source>
</evidence>
<keyword evidence="1" id="KW-0812">Transmembrane</keyword>
<keyword evidence="1" id="KW-0472">Membrane</keyword>
<name>A0AAX4NI51_9ARCH</name>
<evidence type="ECO:0000313" key="2">
    <source>
        <dbReference type="EMBL" id="WYY00755.1"/>
    </source>
</evidence>
<proteinExistence type="predicted"/>
<accession>A0AAX4NI51</accession>
<organism evidence="2 3">
    <name type="scientific">Oxyplasma meridianum</name>
    <dbReference type="NCBI Taxonomy" id="3073602"/>
    <lineage>
        <taxon>Archaea</taxon>
        <taxon>Methanobacteriati</taxon>
        <taxon>Thermoplasmatota</taxon>
        <taxon>Thermoplasmata</taxon>
        <taxon>Thermoplasmatales</taxon>
        <taxon>Thermoplasmataceae</taxon>
        <taxon>Oxyplasma</taxon>
    </lineage>
</organism>
<keyword evidence="3" id="KW-1185">Reference proteome</keyword>
<evidence type="ECO:0000313" key="3">
    <source>
        <dbReference type="Proteomes" id="UP001451606"/>
    </source>
</evidence>
<reference evidence="2 3" key="1">
    <citation type="submission" date="2023-09" db="EMBL/GenBank/DDBJ databases">
        <authorList>
            <person name="Golyshina O.V."/>
            <person name="Lunev E.A."/>
            <person name="Bargiela R."/>
            <person name="Gaines M.C."/>
            <person name="Daum B."/>
            <person name="Bale N.J."/>
            <person name="Koenen M."/>
            <person name="Sinninghe Damst J.S."/>
            <person name="Yakimov M."/>
            <person name="Golyshin P.N."/>
        </authorList>
    </citation>
    <scope>NUCLEOTIDE SEQUENCE [LARGE SCALE GENOMIC DNA]</scope>
    <source>
        <strain evidence="2 3">M1</strain>
    </source>
</reference>
<dbReference type="EMBL" id="CP133772">
    <property type="protein sequence ID" value="WYY00755.1"/>
    <property type="molecule type" value="Genomic_DNA"/>
</dbReference>
<protein>
    <submittedName>
        <fullName evidence="2">Uncharacterized protein</fullName>
    </submittedName>
</protein>
<dbReference type="AlphaFoldDB" id="A0AAX4NI51"/>
<dbReference type="GeneID" id="95968075"/>
<gene>
    <name evidence="2" type="ORF">OXIME_001338</name>
</gene>
<dbReference type="KEGG" id="omr:OXIME_001338"/>
<dbReference type="RefSeq" id="WP_393971085.1">
    <property type="nucleotide sequence ID" value="NZ_CP133772.1"/>
</dbReference>
<keyword evidence="1" id="KW-1133">Transmembrane helix</keyword>
<feature type="transmembrane region" description="Helical" evidence="1">
    <location>
        <begin position="6"/>
        <end position="26"/>
    </location>
</feature>